<feature type="region of interest" description="Disordered" evidence="1">
    <location>
        <begin position="1"/>
        <end position="24"/>
    </location>
</feature>
<reference evidence="4" key="1">
    <citation type="submission" date="2025-08" db="UniProtKB">
        <authorList>
            <consortium name="RefSeq"/>
        </authorList>
    </citation>
    <scope>IDENTIFICATION</scope>
</reference>
<dbReference type="RefSeq" id="XP_065672623.1">
    <property type="nucleotide sequence ID" value="XM_065816551.1"/>
</dbReference>
<feature type="domain" description="ARF7 effector protein C-terminal" evidence="2">
    <location>
        <begin position="32"/>
        <end position="138"/>
    </location>
</feature>
<dbReference type="InterPro" id="IPR029264">
    <property type="entry name" value="ARF7EP_C"/>
</dbReference>
<dbReference type="Proteomes" id="UP001652625">
    <property type="component" value="Chromosome 13"/>
</dbReference>
<evidence type="ECO:0000256" key="1">
    <source>
        <dbReference type="SAM" id="MobiDB-lite"/>
    </source>
</evidence>
<protein>
    <submittedName>
        <fullName evidence="4">ARL14 effector protein</fullName>
    </submittedName>
</protein>
<name>A0ABM4DDY5_HYDVU</name>
<dbReference type="GeneID" id="101239321"/>
<dbReference type="Pfam" id="PF14949">
    <property type="entry name" value="ARF7EP_C"/>
    <property type="match status" value="1"/>
</dbReference>
<dbReference type="PANTHER" id="PTHR46536">
    <property type="entry name" value="ARL14 EFFECTOR PROTEIN"/>
    <property type="match status" value="1"/>
</dbReference>
<dbReference type="PANTHER" id="PTHR46536:SF3">
    <property type="entry name" value="ARF7 EFFECTOR PROTEIN C-TERMINAL DOMAIN-CONTAINING PROTEIN"/>
    <property type="match status" value="1"/>
</dbReference>
<gene>
    <name evidence="4" type="primary">LOC101239321</name>
</gene>
<evidence type="ECO:0000259" key="2">
    <source>
        <dbReference type="Pfam" id="PF14949"/>
    </source>
</evidence>
<feature type="compositionally biased region" description="Basic and acidic residues" evidence="1">
    <location>
        <begin position="1"/>
        <end position="17"/>
    </location>
</feature>
<accession>A0ABM4DDY5</accession>
<evidence type="ECO:0000313" key="3">
    <source>
        <dbReference type="Proteomes" id="UP001652625"/>
    </source>
</evidence>
<keyword evidence="3" id="KW-1185">Reference proteome</keyword>
<organism evidence="3 4">
    <name type="scientific">Hydra vulgaris</name>
    <name type="common">Hydra</name>
    <name type="synonym">Hydra attenuata</name>
    <dbReference type="NCBI Taxonomy" id="6087"/>
    <lineage>
        <taxon>Eukaryota</taxon>
        <taxon>Metazoa</taxon>
        <taxon>Cnidaria</taxon>
        <taxon>Hydrozoa</taxon>
        <taxon>Hydroidolina</taxon>
        <taxon>Anthoathecata</taxon>
        <taxon>Aplanulata</taxon>
        <taxon>Hydridae</taxon>
        <taxon>Hydra</taxon>
    </lineage>
</organism>
<proteinExistence type="predicted"/>
<sequence length="143" mass="16243">MDKCSETSPVHPEKTGLESEAPLISRKEKLSREIAQLVFYNPGPSTKDLLGFRPEYSNREKRNLNRLIKDNINDEKNPKKNGKSPLYDNIGVFLETGKDVCDCLIEECSGCHFPCPQCQSTKCGSVCRCSRKWAYDSVYFVTK</sequence>
<evidence type="ECO:0000313" key="4">
    <source>
        <dbReference type="RefSeq" id="XP_065672623.1"/>
    </source>
</evidence>